<dbReference type="InterPro" id="IPR036249">
    <property type="entry name" value="Thioredoxin-like_sf"/>
</dbReference>
<dbReference type="FunFam" id="3.40.30.10:FF:000175">
    <property type="entry name" value="54S ribosomal protein L51, mitochondrial"/>
    <property type="match status" value="1"/>
</dbReference>
<keyword evidence="5" id="KW-0687">Ribonucleoprotein</keyword>
<comment type="subcellular location">
    <subcellularLocation>
        <location evidence="1">Mitochondrion</location>
    </subcellularLocation>
</comment>
<dbReference type="InterPro" id="IPR007741">
    <property type="entry name" value="Ribosomal_mL43/mS25/NADH_DH"/>
</dbReference>
<dbReference type="EMBL" id="EF084617">
    <property type="protein sequence ID" value="ABK23929.1"/>
    <property type="molecule type" value="mRNA"/>
</dbReference>
<dbReference type="SUPFAM" id="SSF52833">
    <property type="entry name" value="Thioredoxin-like"/>
    <property type="match status" value="1"/>
</dbReference>
<protein>
    <recommendedName>
        <fullName evidence="6">Large ribosomal subunit protein mL43</fullName>
    </recommendedName>
</protein>
<dbReference type="AlphaFoldDB" id="A9NTG8"/>
<evidence type="ECO:0000256" key="2">
    <source>
        <dbReference type="ARBA" id="ARBA00006073"/>
    </source>
</evidence>
<dbReference type="PANTHER" id="PTHR21396">
    <property type="entry name" value="39S RIBOSOMAL PROTEIN L43"/>
    <property type="match status" value="1"/>
</dbReference>
<name>A9NTG8_PICSI</name>
<dbReference type="GO" id="GO:0003735">
    <property type="term" value="F:structural constituent of ribosome"/>
    <property type="evidence" value="ECO:0007669"/>
    <property type="project" value="InterPro"/>
</dbReference>
<keyword evidence="4" id="KW-0496">Mitochondrion</keyword>
<evidence type="ECO:0000313" key="8">
    <source>
        <dbReference type="EMBL" id="ABK23929.1"/>
    </source>
</evidence>
<evidence type="ECO:0000256" key="5">
    <source>
        <dbReference type="ARBA" id="ARBA00023274"/>
    </source>
</evidence>
<evidence type="ECO:0000256" key="3">
    <source>
        <dbReference type="ARBA" id="ARBA00022980"/>
    </source>
</evidence>
<evidence type="ECO:0000259" key="7">
    <source>
        <dbReference type="SMART" id="SM00916"/>
    </source>
</evidence>
<dbReference type="Gene3D" id="3.40.30.10">
    <property type="entry name" value="Glutaredoxin"/>
    <property type="match status" value="1"/>
</dbReference>
<evidence type="ECO:0000256" key="1">
    <source>
        <dbReference type="ARBA" id="ARBA00004173"/>
    </source>
</evidence>
<evidence type="ECO:0000256" key="4">
    <source>
        <dbReference type="ARBA" id="ARBA00023128"/>
    </source>
</evidence>
<accession>A9NTG8</accession>
<dbReference type="SMART" id="SM00916">
    <property type="entry name" value="L51_S25_CI-B8"/>
    <property type="match status" value="1"/>
</dbReference>
<dbReference type="GO" id="GO:0005762">
    <property type="term" value="C:mitochondrial large ribosomal subunit"/>
    <property type="evidence" value="ECO:0007669"/>
    <property type="project" value="TreeGrafter"/>
</dbReference>
<reference evidence="8" key="1">
    <citation type="journal article" date="2008" name="BMC Genomics">
        <title>A conifer genomics resource of 200,000 spruce (Picea spp.) ESTs and 6,464 high-quality, sequence-finished full-length cDNAs for Sitka spruce (Picea sitchensis).</title>
        <authorList>
            <person name="Ralph S.G."/>
            <person name="Chun H.J."/>
            <person name="Kolosova N."/>
            <person name="Cooper D."/>
            <person name="Oddy C."/>
            <person name="Ritland C.E."/>
            <person name="Kirkpatrick R."/>
            <person name="Moore R."/>
            <person name="Barber S."/>
            <person name="Holt R.A."/>
            <person name="Jones S.J."/>
            <person name="Marra M.A."/>
            <person name="Douglas C.J."/>
            <person name="Ritland K."/>
            <person name="Bohlmann J."/>
        </authorList>
    </citation>
    <scope>NUCLEOTIDE SEQUENCE</scope>
    <source>
        <tissue evidence="8">Green portion of the leader tissue</tissue>
    </source>
</reference>
<comment type="similarity">
    <text evidence="2">Belongs to the mitochondrion-specific ribosomal protein mL43 family.</text>
</comment>
<dbReference type="InterPro" id="IPR039927">
    <property type="entry name" value="Ribosomal_mL43"/>
</dbReference>
<keyword evidence="3" id="KW-0689">Ribosomal protein</keyword>
<dbReference type="OMA" id="WPSSANT"/>
<feature type="domain" description="Ribosomal protein/NADH dehydrogenase" evidence="7">
    <location>
        <begin position="18"/>
        <end position="91"/>
    </location>
</feature>
<dbReference type="Pfam" id="PF05047">
    <property type="entry name" value="L51_S25_CI-B8"/>
    <property type="match status" value="1"/>
</dbReference>
<dbReference type="GO" id="GO:0032543">
    <property type="term" value="P:mitochondrial translation"/>
    <property type="evidence" value="ECO:0007669"/>
    <property type="project" value="InterPro"/>
</dbReference>
<dbReference type="PANTHER" id="PTHR21396:SF2">
    <property type="entry name" value="LARGE RIBOSOMAL SUBUNIT PROTEIN ML43"/>
    <property type="match status" value="1"/>
</dbReference>
<evidence type="ECO:0000256" key="6">
    <source>
        <dbReference type="ARBA" id="ARBA00035188"/>
    </source>
</evidence>
<proteinExistence type="evidence at transcript level"/>
<organism evidence="8">
    <name type="scientific">Picea sitchensis</name>
    <name type="common">Sitka spruce</name>
    <name type="synonym">Pinus sitchensis</name>
    <dbReference type="NCBI Taxonomy" id="3332"/>
    <lineage>
        <taxon>Eukaryota</taxon>
        <taxon>Viridiplantae</taxon>
        <taxon>Streptophyta</taxon>
        <taxon>Embryophyta</taxon>
        <taxon>Tracheophyta</taxon>
        <taxon>Spermatophyta</taxon>
        <taxon>Pinopsida</taxon>
        <taxon>Pinidae</taxon>
        <taxon>Conifers I</taxon>
        <taxon>Pinales</taxon>
        <taxon>Pinaceae</taxon>
        <taxon>Picea</taxon>
    </lineage>
</organism>
<sequence>MALNGIWQHQKLVVRYCDWGGSSRGIREFIQSHLPSFTKKNPQVEVVTEMMRGKHPHLRGYYRCKTVRMVDSRNLDPKDILLQAIRLRNALGLKVTKLKTRHMITKPSVQGTWKTDLRI</sequence>